<dbReference type="GO" id="GO:0004518">
    <property type="term" value="F:nuclease activity"/>
    <property type="evidence" value="ECO:0007669"/>
    <property type="project" value="UniProtKB-KW"/>
</dbReference>
<organism evidence="10">
    <name type="scientific">Sesamum radiatum</name>
    <name type="common">Black benniseed</name>
    <dbReference type="NCBI Taxonomy" id="300843"/>
    <lineage>
        <taxon>Eukaryota</taxon>
        <taxon>Viridiplantae</taxon>
        <taxon>Streptophyta</taxon>
        <taxon>Embryophyta</taxon>
        <taxon>Tracheophyta</taxon>
        <taxon>Spermatophyta</taxon>
        <taxon>Magnoliopsida</taxon>
        <taxon>eudicotyledons</taxon>
        <taxon>Gunneridae</taxon>
        <taxon>Pentapetalae</taxon>
        <taxon>asterids</taxon>
        <taxon>lamiids</taxon>
        <taxon>Lamiales</taxon>
        <taxon>Pedaliaceae</taxon>
        <taxon>Sesamum</taxon>
    </lineage>
</organism>
<proteinExistence type="inferred from homology"/>
<keyword evidence="4" id="KW-0540">Nuclease</keyword>
<dbReference type="GO" id="GO:0046872">
    <property type="term" value="F:metal ion binding"/>
    <property type="evidence" value="ECO:0007669"/>
    <property type="project" value="UniProtKB-KW"/>
</dbReference>
<evidence type="ECO:0000256" key="1">
    <source>
        <dbReference type="ARBA" id="ARBA00001968"/>
    </source>
</evidence>
<evidence type="ECO:0000256" key="4">
    <source>
        <dbReference type="ARBA" id="ARBA00022722"/>
    </source>
</evidence>
<reference evidence="10" key="1">
    <citation type="submission" date="2020-06" db="EMBL/GenBank/DDBJ databases">
        <authorList>
            <person name="Li T."/>
            <person name="Hu X."/>
            <person name="Zhang T."/>
            <person name="Song X."/>
            <person name="Zhang H."/>
            <person name="Dai N."/>
            <person name="Sheng W."/>
            <person name="Hou X."/>
            <person name="Wei L."/>
        </authorList>
    </citation>
    <scope>NUCLEOTIDE SEQUENCE</scope>
    <source>
        <strain evidence="10">G02</strain>
        <tissue evidence="10">Leaf</tissue>
    </source>
</reference>
<evidence type="ECO:0000256" key="5">
    <source>
        <dbReference type="ARBA" id="ARBA00022723"/>
    </source>
</evidence>
<evidence type="ECO:0000259" key="9">
    <source>
        <dbReference type="Pfam" id="PF26138"/>
    </source>
</evidence>
<sequence length="246" mass="27459">MNRAQRVKIFVALQFVVVELVFALYLSLALPPSRGTRRSRCNTPGTRQYKMYHRISDQVKHLSQIIDISDVKCINNLRMSRNAFGRLCQLLYTAGGLLGTIHVSVTEQVAIFLAVLRLSSILLTRSIPVGDDCEDSRWGYFKGCLGALDGTHIDVRVPDSDKGCYRNRKGHVSTNVLGVCNIGSKFIYVLKGWEGSAADGRVLRDAVHRTAGIKVPTGNYYLCDNGYGNVEGFLTPYRGVRYHLKE</sequence>
<protein>
    <recommendedName>
        <fullName evidence="11">DDE Tnp4 domain-containing protein</fullName>
    </recommendedName>
</protein>
<comment type="similarity">
    <text evidence="3">Belongs to the HARBI1 family.</text>
</comment>
<dbReference type="GO" id="GO:0016787">
    <property type="term" value="F:hydrolase activity"/>
    <property type="evidence" value="ECO:0007669"/>
    <property type="project" value="UniProtKB-KW"/>
</dbReference>
<dbReference type="Pfam" id="PF26138">
    <property type="entry name" value="DUF8040"/>
    <property type="match status" value="1"/>
</dbReference>
<dbReference type="Pfam" id="PF13359">
    <property type="entry name" value="DDE_Tnp_4"/>
    <property type="match status" value="1"/>
</dbReference>
<dbReference type="PANTHER" id="PTHR22930:SF293">
    <property type="entry name" value="PROTEIN ALP1-LIKE"/>
    <property type="match status" value="1"/>
</dbReference>
<feature type="domain" description="DUF8040" evidence="9">
    <location>
        <begin position="63"/>
        <end position="116"/>
    </location>
</feature>
<comment type="subcellular location">
    <subcellularLocation>
        <location evidence="2">Nucleus</location>
    </subcellularLocation>
</comment>
<dbReference type="InterPro" id="IPR027806">
    <property type="entry name" value="HARBI1_dom"/>
</dbReference>
<dbReference type="InterPro" id="IPR058353">
    <property type="entry name" value="DUF8040"/>
</dbReference>
<comment type="cofactor">
    <cofactor evidence="1">
        <name>a divalent metal cation</name>
        <dbReference type="ChEBI" id="CHEBI:60240"/>
    </cofactor>
</comment>
<dbReference type="EMBL" id="JACGWJ010000009">
    <property type="protein sequence ID" value="KAL0400320.1"/>
    <property type="molecule type" value="Genomic_DNA"/>
</dbReference>
<evidence type="ECO:0000256" key="7">
    <source>
        <dbReference type="ARBA" id="ARBA00023242"/>
    </source>
</evidence>
<evidence type="ECO:0000256" key="3">
    <source>
        <dbReference type="ARBA" id="ARBA00006958"/>
    </source>
</evidence>
<dbReference type="AlphaFoldDB" id="A0AAW2T7G1"/>
<keyword evidence="7" id="KW-0539">Nucleus</keyword>
<evidence type="ECO:0000313" key="10">
    <source>
        <dbReference type="EMBL" id="KAL0400320.1"/>
    </source>
</evidence>
<dbReference type="GO" id="GO:0005634">
    <property type="term" value="C:nucleus"/>
    <property type="evidence" value="ECO:0007669"/>
    <property type="project" value="UniProtKB-SubCell"/>
</dbReference>
<reference evidence="10" key="2">
    <citation type="journal article" date="2024" name="Plant">
        <title>Genomic evolution and insights into agronomic trait innovations of Sesamum species.</title>
        <authorList>
            <person name="Miao H."/>
            <person name="Wang L."/>
            <person name="Qu L."/>
            <person name="Liu H."/>
            <person name="Sun Y."/>
            <person name="Le M."/>
            <person name="Wang Q."/>
            <person name="Wei S."/>
            <person name="Zheng Y."/>
            <person name="Lin W."/>
            <person name="Duan Y."/>
            <person name="Cao H."/>
            <person name="Xiong S."/>
            <person name="Wang X."/>
            <person name="Wei L."/>
            <person name="Li C."/>
            <person name="Ma Q."/>
            <person name="Ju M."/>
            <person name="Zhao R."/>
            <person name="Li G."/>
            <person name="Mu C."/>
            <person name="Tian Q."/>
            <person name="Mei H."/>
            <person name="Zhang T."/>
            <person name="Gao T."/>
            <person name="Zhang H."/>
        </authorList>
    </citation>
    <scope>NUCLEOTIDE SEQUENCE</scope>
    <source>
        <strain evidence="10">G02</strain>
    </source>
</reference>
<keyword evidence="6" id="KW-0378">Hydrolase</keyword>
<accession>A0AAW2T7G1</accession>
<comment type="caution">
    <text evidence="10">The sequence shown here is derived from an EMBL/GenBank/DDBJ whole genome shotgun (WGS) entry which is preliminary data.</text>
</comment>
<name>A0AAW2T7G1_SESRA</name>
<dbReference type="InterPro" id="IPR045249">
    <property type="entry name" value="HARBI1-like"/>
</dbReference>
<gene>
    <name evidence="10" type="ORF">Sradi_2375300</name>
</gene>
<evidence type="ECO:0000256" key="2">
    <source>
        <dbReference type="ARBA" id="ARBA00004123"/>
    </source>
</evidence>
<evidence type="ECO:0008006" key="11">
    <source>
        <dbReference type="Google" id="ProtNLM"/>
    </source>
</evidence>
<keyword evidence="5" id="KW-0479">Metal-binding</keyword>
<evidence type="ECO:0000256" key="6">
    <source>
        <dbReference type="ARBA" id="ARBA00022801"/>
    </source>
</evidence>
<feature type="domain" description="DDE Tnp4" evidence="8">
    <location>
        <begin position="148"/>
        <end position="239"/>
    </location>
</feature>
<dbReference type="PANTHER" id="PTHR22930">
    <property type="match status" value="1"/>
</dbReference>
<evidence type="ECO:0000259" key="8">
    <source>
        <dbReference type="Pfam" id="PF13359"/>
    </source>
</evidence>